<reference evidence="2 3" key="1">
    <citation type="submission" date="2019-03" db="EMBL/GenBank/DDBJ databases">
        <title>First draft genome of Liparis tanakae, snailfish: a comprehensive survey of snailfish specific genes.</title>
        <authorList>
            <person name="Kim W."/>
            <person name="Song I."/>
            <person name="Jeong J.-H."/>
            <person name="Kim D."/>
            <person name="Kim S."/>
            <person name="Ryu S."/>
            <person name="Song J.Y."/>
            <person name="Lee S.K."/>
        </authorList>
    </citation>
    <scope>NUCLEOTIDE SEQUENCE [LARGE SCALE GENOMIC DNA]</scope>
    <source>
        <tissue evidence="2">Muscle</tissue>
    </source>
</reference>
<evidence type="ECO:0000313" key="2">
    <source>
        <dbReference type="EMBL" id="TNN38301.1"/>
    </source>
</evidence>
<evidence type="ECO:0000256" key="1">
    <source>
        <dbReference type="SAM" id="MobiDB-lite"/>
    </source>
</evidence>
<comment type="caution">
    <text evidence="2">The sequence shown here is derived from an EMBL/GenBank/DDBJ whole genome shotgun (WGS) entry which is preliminary data.</text>
</comment>
<protein>
    <submittedName>
        <fullName evidence="2">Uncharacterized protein</fullName>
    </submittedName>
</protein>
<sequence length="186" mass="20073">MALVAHGSSLQPGGSLGSSPAARPGCLTLNDRNPAPLRLIIRIAADGRGGFTVGQELEQRQVDEALPPRVLLQRDAVASGGEHLPAADGHQLAALVFAGHVVQHGGVVDEGVQFPAKQRGVFTERLTFLSEYTCLCRGRWTHAVLRLLRASSTPFWLYLTMWECISGPDTVSMYCSWIMKAARLAV</sequence>
<name>A0A4Z2FBM9_9TELE</name>
<dbReference type="Proteomes" id="UP000314294">
    <property type="component" value="Unassembled WGS sequence"/>
</dbReference>
<accession>A0A4Z2FBM9</accession>
<feature type="compositionally biased region" description="Low complexity" evidence="1">
    <location>
        <begin position="7"/>
        <end position="20"/>
    </location>
</feature>
<dbReference type="EMBL" id="SRLO01001385">
    <property type="protein sequence ID" value="TNN38301.1"/>
    <property type="molecule type" value="Genomic_DNA"/>
</dbReference>
<keyword evidence="3" id="KW-1185">Reference proteome</keyword>
<evidence type="ECO:0000313" key="3">
    <source>
        <dbReference type="Proteomes" id="UP000314294"/>
    </source>
</evidence>
<dbReference type="AlphaFoldDB" id="A0A4Z2FBM9"/>
<organism evidence="2 3">
    <name type="scientific">Liparis tanakae</name>
    <name type="common">Tanaka's snailfish</name>
    <dbReference type="NCBI Taxonomy" id="230148"/>
    <lineage>
        <taxon>Eukaryota</taxon>
        <taxon>Metazoa</taxon>
        <taxon>Chordata</taxon>
        <taxon>Craniata</taxon>
        <taxon>Vertebrata</taxon>
        <taxon>Euteleostomi</taxon>
        <taxon>Actinopterygii</taxon>
        <taxon>Neopterygii</taxon>
        <taxon>Teleostei</taxon>
        <taxon>Neoteleostei</taxon>
        <taxon>Acanthomorphata</taxon>
        <taxon>Eupercaria</taxon>
        <taxon>Perciformes</taxon>
        <taxon>Cottioidei</taxon>
        <taxon>Cottales</taxon>
        <taxon>Liparidae</taxon>
        <taxon>Liparis</taxon>
    </lineage>
</organism>
<proteinExistence type="predicted"/>
<gene>
    <name evidence="2" type="ORF">EYF80_051538</name>
</gene>
<feature type="region of interest" description="Disordered" evidence="1">
    <location>
        <begin position="1"/>
        <end position="20"/>
    </location>
</feature>